<evidence type="ECO:0000256" key="1">
    <source>
        <dbReference type="PIRSR" id="PIRSR637460-1"/>
    </source>
</evidence>
<dbReference type="InterPro" id="IPR013830">
    <property type="entry name" value="SGNH_hydro"/>
</dbReference>
<name>A0A6G4VDR5_9ACTN</name>
<dbReference type="GO" id="GO:0004806">
    <property type="term" value="F:triacylglycerol lipase activity"/>
    <property type="evidence" value="ECO:0007669"/>
    <property type="project" value="TreeGrafter"/>
</dbReference>
<keyword evidence="5" id="KW-0378">Hydrolase</keyword>
<evidence type="ECO:0000259" key="4">
    <source>
        <dbReference type="Pfam" id="PF13472"/>
    </source>
</evidence>
<feature type="region of interest" description="Disordered" evidence="3">
    <location>
        <begin position="1"/>
        <end position="20"/>
    </location>
</feature>
<gene>
    <name evidence="5" type="ORF">G5C60_31105</name>
</gene>
<dbReference type="EMBL" id="JAAKZY010000121">
    <property type="protein sequence ID" value="NGO11933.1"/>
    <property type="molecule type" value="Genomic_DNA"/>
</dbReference>
<proteinExistence type="predicted"/>
<organism evidence="5 6">
    <name type="scientific">Streptomyces scabichelini</name>
    <dbReference type="NCBI Taxonomy" id="2711217"/>
    <lineage>
        <taxon>Bacteria</taxon>
        <taxon>Bacillati</taxon>
        <taxon>Actinomycetota</taxon>
        <taxon>Actinomycetes</taxon>
        <taxon>Kitasatosporales</taxon>
        <taxon>Streptomycetaceae</taxon>
        <taxon>Streptomyces</taxon>
    </lineage>
</organism>
<dbReference type="Proteomes" id="UP000472335">
    <property type="component" value="Unassembled WGS sequence"/>
</dbReference>
<dbReference type="GO" id="GO:0019433">
    <property type="term" value="P:triglyceride catabolic process"/>
    <property type="evidence" value="ECO:0007669"/>
    <property type="project" value="TreeGrafter"/>
</dbReference>
<dbReference type="InterPro" id="IPR036514">
    <property type="entry name" value="SGNH_hydro_sf"/>
</dbReference>
<feature type="active site" description="Nucleophile" evidence="1">
    <location>
        <position position="4"/>
    </location>
</feature>
<keyword evidence="2" id="KW-1015">Disulfide bond</keyword>
<feature type="active site" evidence="1">
    <location>
        <position position="221"/>
    </location>
</feature>
<feature type="disulfide bond" evidence="2">
    <location>
        <begin position="22"/>
        <end position="46"/>
    </location>
</feature>
<dbReference type="InterPro" id="IPR037460">
    <property type="entry name" value="SEST-like"/>
</dbReference>
<dbReference type="PANTHER" id="PTHR37981">
    <property type="entry name" value="LIPASE 2"/>
    <property type="match status" value="1"/>
</dbReference>
<dbReference type="Pfam" id="PF13472">
    <property type="entry name" value="Lipase_GDSL_2"/>
    <property type="match status" value="1"/>
</dbReference>
<dbReference type="CDD" id="cd01823">
    <property type="entry name" value="SEST_like"/>
    <property type="match status" value="1"/>
</dbReference>
<dbReference type="PANTHER" id="PTHR37981:SF1">
    <property type="entry name" value="SGNH HYDROLASE-TYPE ESTERASE DOMAIN-CONTAINING PROTEIN"/>
    <property type="match status" value="1"/>
</dbReference>
<feature type="domain" description="SGNH hydrolase-type esterase" evidence="4">
    <location>
        <begin position="1"/>
        <end position="229"/>
    </location>
</feature>
<feature type="disulfide bond" evidence="2">
    <location>
        <begin position="154"/>
        <end position="202"/>
    </location>
</feature>
<protein>
    <submittedName>
        <fullName evidence="5">SGNH/GDSL hydrolase family protein</fullName>
    </submittedName>
</protein>
<evidence type="ECO:0000256" key="3">
    <source>
        <dbReference type="SAM" id="MobiDB-lite"/>
    </source>
</evidence>
<evidence type="ECO:0000256" key="2">
    <source>
        <dbReference type="PIRSR" id="PIRSR637460-2"/>
    </source>
</evidence>
<dbReference type="SUPFAM" id="SSF52266">
    <property type="entry name" value="SGNH hydrolase"/>
    <property type="match status" value="1"/>
</dbReference>
<accession>A0A6G4VDR5</accession>
<comment type="caution">
    <text evidence="5">The sequence shown here is derived from an EMBL/GenBank/DDBJ whole genome shotgun (WGS) entry which is preliminary data.</text>
</comment>
<evidence type="ECO:0000313" key="6">
    <source>
        <dbReference type="Proteomes" id="UP000472335"/>
    </source>
</evidence>
<feature type="region of interest" description="Disordered" evidence="3">
    <location>
        <begin position="204"/>
        <end position="242"/>
    </location>
</feature>
<evidence type="ECO:0000313" key="5">
    <source>
        <dbReference type="EMBL" id="NGO11933.1"/>
    </source>
</evidence>
<feature type="disulfide bond" evidence="2">
    <location>
        <begin position="96"/>
        <end position="104"/>
    </location>
</feature>
<feature type="compositionally biased region" description="Low complexity" evidence="3">
    <location>
        <begin position="1"/>
        <end position="15"/>
    </location>
</feature>
<reference evidence="5 6" key="1">
    <citation type="submission" date="2020-02" db="EMBL/GenBank/DDBJ databases">
        <title>Whole-genome analyses of novel actinobacteria.</title>
        <authorList>
            <person name="Sahin N."/>
            <person name="Gencbay T."/>
        </authorList>
    </citation>
    <scope>NUCLEOTIDE SEQUENCE [LARGE SCALE GENOMIC DNA]</scope>
    <source>
        <strain evidence="5 6">HC44</strain>
    </source>
</reference>
<dbReference type="Gene3D" id="3.40.50.1110">
    <property type="entry name" value="SGNH hydrolase"/>
    <property type="match status" value="1"/>
</dbReference>
<keyword evidence="6" id="KW-1185">Reference proteome</keyword>
<sequence length="242" mass="24484">MGSSFAAGPGIPPGSTTGGTACGRSDYNYPGIVARGTGMNLRDVSCSGATTANILTSDQGAQPPQIDAVTGSTRVVTITIGGNDVNYLGSLGTYSCQTSGGTNCGTVDQSAINQTFDVLTARLANVVNAVHDKAPEADVYLVNYLTVLPDAGTCANVPLTADQLAFGQSIATRLADATATAAADTGATLVDLAAASQGHDACSSEPWVETYRPASGRTPYHPNERGMEAAASMVKSALEASE</sequence>
<dbReference type="AlphaFoldDB" id="A0A6G4VDR5"/>